<keyword evidence="1" id="KW-1133">Transmembrane helix</keyword>
<dbReference type="EMBL" id="WTUZ01000022">
    <property type="protein sequence ID" value="MZQ85242.1"/>
    <property type="molecule type" value="Genomic_DNA"/>
</dbReference>
<evidence type="ECO:0000313" key="2">
    <source>
        <dbReference type="EMBL" id="MZQ85242.1"/>
    </source>
</evidence>
<proteinExistence type="predicted"/>
<organism evidence="2 3">
    <name type="scientific">Paenibacillus silvestris</name>
    <dbReference type="NCBI Taxonomy" id="2606219"/>
    <lineage>
        <taxon>Bacteria</taxon>
        <taxon>Bacillati</taxon>
        <taxon>Bacillota</taxon>
        <taxon>Bacilli</taxon>
        <taxon>Bacillales</taxon>
        <taxon>Paenibacillaceae</taxon>
        <taxon>Paenibacillus</taxon>
    </lineage>
</organism>
<dbReference type="RefSeq" id="WP_161409351.1">
    <property type="nucleotide sequence ID" value="NZ_WTUZ01000022.1"/>
</dbReference>
<keyword evidence="1" id="KW-0472">Membrane</keyword>
<feature type="transmembrane region" description="Helical" evidence="1">
    <location>
        <begin position="32"/>
        <end position="49"/>
    </location>
</feature>
<evidence type="ECO:0000256" key="1">
    <source>
        <dbReference type="SAM" id="Phobius"/>
    </source>
</evidence>
<gene>
    <name evidence="2" type="ORF">GQF01_24300</name>
</gene>
<sequence>MGVILSVLIIATLAGLLELPQLLRKQLIVESWVFSSLLFIGSVLCILHFERVKLPNPLDWITYIYRPISQFVFGILK</sequence>
<dbReference type="Proteomes" id="UP000481087">
    <property type="component" value="Unassembled WGS sequence"/>
</dbReference>
<keyword evidence="1" id="KW-0812">Transmembrane</keyword>
<keyword evidence="3" id="KW-1185">Reference proteome</keyword>
<protein>
    <submittedName>
        <fullName evidence="2">Uncharacterized protein</fullName>
    </submittedName>
</protein>
<reference evidence="2 3" key="1">
    <citation type="submission" date="2019-12" db="EMBL/GenBank/DDBJ databases">
        <title>Paenibacillus sp. nov. sp. isolated from soil.</title>
        <authorList>
            <person name="Kim J."/>
            <person name="Jeong S.E."/>
            <person name="Jung H.S."/>
            <person name="Jeon C.O."/>
        </authorList>
    </citation>
    <scope>NUCLEOTIDE SEQUENCE [LARGE SCALE GENOMIC DNA]</scope>
    <source>
        <strain evidence="2 3">5J-6</strain>
    </source>
</reference>
<accession>A0A6L8V6L7</accession>
<dbReference type="AlphaFoldDB" id="A0A6L8V6L7"/>
<evidence type="ECO:0000313" key="3">
    <source>
        <dbReference type="Proteomes" id="UP000481087"/>
    </source>
</evidence>
<comment type="caution">
    <text evidence="2">The sequence shown here is derived from an EMBL/GenBank/DDBJ whole genome shotgun (WGS) entry which is preliminary data.</text>
</comment>
<name>A0A6L8V6L7_9BACL</name>